<feature type="transmembrane region" description="Helical" evidence="1">
    <location>
        <begin position="471"/>
        <end position="490"/>
    </location>
</feature>
<dbReference type="EMBL" id="CABFVA020000077">
    <property type="protein sequence ID" value="VVM06936.1"/>
    <property type="molecule type" value="Genomic_DNA"/>
</dbReference>
<keyword evidence="5" id="KW-1185">Reference proteome</keyword>
<feature type="transmembrane region" description="Helical" evidence="1">
    <location>
        <begin position="20"/>
        <end position="40"/>
    </location>
</feature>
<evidence type="ECO:0000259" key="2">
    <source>
        <dbReference type="Pfam" id="PF09822"/>
    </source>
</evidence>
<reference evidence="4 5" key="1">
    <citation type="submission" date="2019-09" db="EMBL/GenBank/DDBJ databases">
        <authorList>
            <person name="Cremers G."/>
        </authorList>
    </citation>
    <scope>NUCLEOTIDE SEQUENCE [LARGE SCALE GENOMIC DNA]</scope>
    <source>
        <strain evidence="4">4A</strain>
    </source>
</reference>
<evidence type="ECO:0000313" key="4">
    <source>
        <dbReference type="EMBL" id="VVM06936.1"/>
    </source>
</evidence>
<organism evidence="4 5">
    <name type="scientific">Methylacidimicrobium tartarophylax</name>
    <dbReference type="NCBI Taxonomy" id="1041768"/>
    <lineage>
        <taxon>Bacteria</taxon>
        <taxon>Pseudomonadati</taxon>
        <taxon>Verrucomicrobiota</taxon>
        <taxon>Methylacidimicrobium</taxon>
    </lineage>
</organism>
<feature type="domain" description="DUF7088" evidence="3">
    <location>
        <begin position="48"/>
        <end position="118"/>
    </location>
</feature>
<evidence type="ECO:0000259" key="3">
    <source>
        <dbReference type="Pfam" id="PF23357"/>
    </source>
</evidence>
<dbReference type="Pfam" id="PF23357">
    <property type="entry name" value="DUF7088"/>
    <property type="match status" value="1"/>
</dbReference>
<keyword evidence="1" id="KW-0472">Membrane</keyword>
<dbReference type="RefSeq" id="WP_142660306.1">
    <property type="nucleotide sequence ID" value="NZ_CABFVA020000077.1"/>
</dbReference>
<gene>
    <name evidence="4" type="ORF">MAMT_01466</name>
</gene>
<sequence>MKTHSPSHPLRLQLRLNNAFTIVLSMAILVMVNYLGYKYYYRQDLSKSRYYQLSEKTIHILRSLTEPVRVTVCLVNNSPVRTEIDNLLRQYKYVAGDKLQIEYIDPALHLDRAEALAKRLKFDLRENVVIFEYRDRHKFVNDKDMVDYDMGGAMLGQSPRVKAFKGEQQFTAAILSLVEGKLLKVYVTTGHGEREFGNMSTPAGYGEIDLRIRRENVETIPLDLAEFPVVPSDADAVIVAGPKVPFRAPEVEAITKYVAAKGKLFLLEGAESVSGLEPLLAKYGIRLDNDQVVAFGKVGGMTGEILITTALGTRYADHPAVRGLQGLSLQMPDARSLSPVPDPQNANAQKVVALVRTPEAFWGETDPKEVAEQNAKRDQGIDIPGPLALAMLYDGGEVPGQGIHVVGTRIVAVGSSAFLVNQYIDGVGVDFFLNVLNWMLKREVALGISPKAAQEFSLSVPTFQRQSASSFALGVVPLACALLGVAVYFARRK</sequence>
<evidence type="ECO:0000256" key="1">
    <source>
        <dbReference type="SAM" id="Phobius"/>
    </source>
</evidence>
<proteinExistence type="predicted"/>
<dbReference type="Pfam" id="PF09822">
    <property type="entry name" value="ABC_transp_aux"/>
    <property type="match status" value="1"/>
</dbReference>
<accession>A0A5E6MEZ1</accession>
<name>A0A5E6MEZ1_9BACT</name>
<dbReference type="InterPro" id="IPR019196">
    <property type="entry name" value="ABC_transp_unknown"/>
</dbReference>
<dbReference type="Proteomes" id="UP000334923">
    <property type="component" value="Unassembled WGS sequence"/>
</dbReference>
<keyword evidence="1" id="KW-0812">Transmembrane</keyword>
<protein>
    <submittedName>
        <fullName evidence="4">Uncharacterized protein</fullName>
    </submittedName>
</protein>
<keyword evidence="1" id="KW-1133">Transmembrane helix</keyword>
<dbReference type="InterPro" id="IPR055396">
    <property type="entry name" value="DUF7088"/>
</dbReference>
<feature type="domain" description="ABC-type uncharacterised transport system" evidence="2">
    <location>
        <begin position="184"/>
        <end position="423"/>
    </location>
</feature>
<dbReference type="AlphaFoldDB" id="A0A5E6MEZ1"/>
<dbReference type="OrthoDB" id="176999at2"/>
<evidence type="ECO:0000313" key="5">
    <source>
        <dbReference type="Proteomes" id="UP000334923"/>
    </source>
</evidence>